<dbReference type="OrthoDB" id="5428495at2759"/>
<evidence type="ECO:0000313" key="6">
    <source>
        <dbReference type="EMBL" id="RKU40948.1"/>
    </source>
</evidence>
<dbReference type="Pfam" id="PF01494">
    <property type="entry name" value="FAD_binding_3"/>
    <property type="match status" value="1"/>
</dbReference>
<dbReference type="SUPFAM" id="SSF54373">
    <property type="entry name" value="FAD-linked reductases, C-terminal domain"/>
    <property type="match status" value="1"/>
</dbReference>
<keyword evidence="2" id="KW-0285">Flavoprotein</keyword>
<dbReference type="InterPro" id="IPR036188">
    <property type="entry name" value="FAD/NAD-bd_sf"/>
</dbReference>
<evidence type="ECO:0000259" key="5">
    <source>
        <dbReference type="Pfam" id="PF01494"/>
    </source>
</evidence>
<dbReference type="GO" id="GO:0044550">
    <property type="term" value="P:secondary metabolite biosynthetic process"/>
    <property type="evidence" value="ECO:0007669"/>
    <property type="project" value="TreeGrafter"/>
</dbReference>
<protein>
    <recommendedName>
        <fullName evidence="5">FAD-binding domain-containing protein</fullName>
    </recommendedName>
</protein>
<keyword evidence="4" id="KW-0560">Oxidoreductase</keyword>
<evidence type="ECO:0000256" key="3">
    <source>
        <dbReference type="ARBA" id="ARBA00022827"/>
    </source>
</evidence>
<dbReference type="SUPFAM" id="SSF51905">
    <property type="entry name" value="FAD/NAD(P)-binding domain"/>
    <property type="match status" value="1"/>
</dbReference>
<dbReference type="EMBL" id="QVQW01000086">
    <property type="protein sequence ID" value="RKU40948.1"/>
    <property type="molecule type" value="Genomic_DNA"/>
</dbReference>
<keyword evidence="7" id="KW-1185">Reference proteome</keyword>
<evidence type="ECO:0000256" key="4">
    <source>
        <dbReference type="ARBA" id="ARBA00023002"/>
    </source>
</evidence>
<dbReference type="Gene3D" id="3.50.50.60">
    <property type="entry name" value="FAD/NAD(P)-binding domain"/>
    <property type="match status" value="1"/>
</dbReference>
<proteinExistence type="inferred from homology"/>
<evidence type="ECO:0000313" key="7">
    <source>
        <dbReference type="Proteomes" id="UP000275385"/>
    </source>
</evidence>
<reference evidence="6 7" key="1">
    <citation type="submission" date="2018-08" db="EMBL/GenBank/DDBJ databases">
        <title>Draft genome of the lignicolous fungus Coniochaeta pulveracea.</title>
        <authorList>
            <person name="Borstlap C.J."/>
            <person name="De Witt R.N."/>
            <person name="Botha A."/>
            <person name="Volschenk H."/>
        </authorList>
    </citation>
    <scope>NUCLEOTIDE SEQUENCE [LARGE SCALE GENOMIC DNA]</scope>
    <source>
        <strain evidence="6 7">CAB683</strain>
    </source>
</reference>
<feature type="domain" description="FAD-binding" evidence="5">
    <location>
        <begin position="4"/>
        <end position="361"/>
    </location>
</feature>
<dbReference type="AlphaFoldDB" id="A0A420XZW1"/>
<dbReference type="PRINTS" id="PR00420">
    <property type="entry name" value="RNGMNOXGNASE"/>
</dbReference>
<dbReference type="PANTHER" id="PTHR46720:SF3">
    <property type="entry name" value="FAD-BINDING DOMAIN-CONTAINING PROTEIN-RELATED"/>
    <property type="match status" value="1"/>
</dbReference>
<name>A0A420XZW1_9PEZI</name>
<dbReference type="InterPro" id="IPR002938">
    <property type="entry name" value="FAD-bd"/>
</dbReference>
<dbReference type="InterPro" id="IPR051104">
    <property type="entry name" value="FAD_monoxygenase"/>
</dbReference>
<dbReference type="Proteomes" id="UP000275385">
    <property type="component" value="Unassembled WGS sequence"/>
</dbReference>
<comment type="caution">
    <text evidence="6">The sequence shown here is derived from an EMBL/GenBank/DDBJ whole genome shotgun (WGS) entry which is preliminary data.</text>
</comment>
<organism evidence="6 7">
    <name type="scientific">Coniochaeta pulveracea</name>
    <dbReference type="NCBI Taxonomy" id="177199"/>
    <lineage>
        <taxon>Eukaryota</taxon>
        <taxon>Fungi</taxon>
        <taxon>Dikarya</taxon>
        <taxon>Ascomycota</taxon>
        <taxon>Pezizomycotina</taxon>
        <taxon>Sordariomycetes</taxon>
        <taxon>Sordariomycetidae</taxon>
        <taxon>Coniochaetales</taxon>
        <taxon>Coniochaetaceae</taxon>
        <taxon>Coniochaeta</taxon>
    </lineage>
</organism>
<gene>
    <name evidence="6" type="ORF">DL546_001914</name>
</gene>
<keyword evidence="3" id="KW-0274">FAD</keyword>
<comment type="similarity">
    <text evidence="1">Belongs to the paxM FAD-dependent monooxygenase family.</text>
</comment>
<sequence>MFRIAIIGGGIGGLFAALSIHHHCSSQDIQIDVYEQAAQYKEIGAGVAIGPNGARLIEKLGLLEEAWKIAGKRGKDWFSFRRYDDGAEILTVPIPETGRMLQLPMHRAEFLELLVRAVTDRGAATLHTNKQCRKLEELGDTMSVTFADGTTVTPDLVIGADGIHSAVRRHYVNDKARYGGMVVYRGLCAISDIKELWPVHTYATIWMAPGKHFLTFPISDNRTLNVVGFVSTSLDKMDHAEESWTLAGRKSEVQEAFKDFDPAVLSVINMMEANPLKWILYDRESLDQWSFSNGKVALLGDAAHAMCPHQGAGAGQAMEDGYILGRTIHNYLSALGTQRQHSLAKAMQLYQSVRHARAEKVQLTSRQAGDLYELQAPEVTGLSYDEGLPIVKSLLEHRMKWIWGDDVDRAYEEKLAW</sequence>
<dbReference type="STRING" id="177199.A0A420XZW1"/>
<dbReference type="GO" id="GO:0071949">
    <property type="term" value="F:FAD binding"/>
    <property type="evidence" value="ECO:0007669"/>
    <property type="project" value="InterPro"/>
</dbReference>
<evidence type="ECO:0000256" key="2">
    <source>
        <dbReference type="ARBA" id="ARBA00022630"/>
    </source>
</evidence>
<dbReference type="PANTHER" id="PTHR46720">
    <property type="entry name" value="HYDROXYLASE, PUTATIVE (AFU_ORTHOLOGUE AFUA_3G01460)-RELATED"/>
    <property type="match status" value="1"/>
</dbReference>
<dbReference type="GO" id="GO:0016491">
    <property type="term" value="F:oxidoreductase activity"/>
    <property type="evidence" value="ECO:0007669"/>
    <property type="project" value="UniProtKB-KW"/>
</dbReference>
<evidence type="ECO:0000256" key="1">
    <source>
        <dbReference type="ARBA" id="ARBA00007992"/>
    </source>
</evidence>
<accession>A0A420XZW1</accession>